<organism evidence="3 4">
    <name type="scientific">Paramecium primaurelia</name>
    <dbReference type="NCBI Taxonomy" id="5886"/>
    <lineage>
        <taxon>Eukaryota</taxon>
        <taxon>Sar</taxon>
        <taxon>Alveolata</taxon>
        <taxon>Ciliophora</taxon>
        <taxon>Intramacronucleata</taxon>
        <taxon>Oligohymenophorea</taxon>
        <taxon>Peniculida</taxon>
        <taxon>Parameciidae</taxon>
        <taxon>Paramecium</taxon>
    </lineage>
</organism>
<keyword evidence="4" id="KW-1185">Reference proteome</keyword>
<comment type="caution">
    <text evidence="3">The sequence shown here is derived from an EMBL/GenBank/DDBJ whole genome shotgun (WGS) entry which is preliminary data.</text>
</comment>
<sequence>MAKQFYLIFSDKKIKLKRKEYILGRSKAQASIVIKNDSISRQHAKLIVGKSSITIQDLGSVNGTEINNRAIKQNQLVLLRQDMKIKLGEYESELEIQFETIDSDIELSRSRSRSDSNKKTKQNKTNQELQKKQKIWNMGGLSKENQDKLKKLMGAKNESDDDEQEKQKEEIEKRNKELELQYKRAMQRQKQKGIGL</sequence>
<dbReference type="InterPro" id="IPR028124">
    <property type="entry name" value="SMAP_dom"/>
</dbReference>
<evidence type="ECO:0000313" key="4">
    <source>
        <dbReference type="Proteomes" id="UP000688137"/>
    </source>
</evidence>
<evidence type="ECO:0000259" key="2">
    <source>
        <dbReference type="PROSITE" id="PS50006"/>
    </source>
</evidence>
<dbReference type="EMBL" id="CAJJDM010000010">
    <property type="protein sequence ID" value="CAD8049087.1"/>
    <property type="molecule type" value="Genomic_DNA"/>
</dbReference>
<dbReference type="InterPro" id="IPR000253">
    <property type="entry name" value="FHA_dom"/>
</dbReference>
<proteinExistence type="predicted"/>
<protein>
    <recommendedName>
        <fullName evidence="2">FHA domain-containing protein</fullName>
    </recommendedName>
</protein>
<evidence type="ECO:0000256" key="1">
    <source>
        <dbReference type="SAM" id="MobiDB-lite"/>
    </source>
</evidence>
<reference evidence="3" key="1">
    <citation type="submission" date="2021-01" db="EMBL/GenBank/DDBJ databases">
        <authorList>
            <consortium name="Genoscope - CEA"/>
            <person name="William W."/>
        </authorList>
    </citation>
    <scope>NUCLEOTIDE SEQUENCE</scope>
</reference>
<dbReference type="AlphaFoldDB" id="A0A8S1K2J5"/>
<feature type="compositionally biased region" description="Basic and acidic residues" evidence="1">
    <location>
        <begin position="107"/>
        <end position="118"/>
    </location>
</feature>
<feature type="domain" description="FHA" evidence="2">
    <location>
        <begin position="21"/>
        <end position="71"/>
    </location>
</feature>
<dbReference type="PROSITE" id="PS50006">
    <property type="entry name" value="FHA_DOMAIN"/>
    <property type="match status" value="1"/>
</dbReference>
<feature type="compositionally biased region" description="Basic and acidic residues" evidence="1">
    <location>
        <begin position="165"/>
        <end position="174"/>
    </location>
</feature>
<dbReference type="InterPro" id="IPR050923">
    <property type="entry name" value="Cell_Proc_Reg/RNA_Proc"/>
</dbReference>
<dbReference type="CDD" id="cd00060">
    <property type="entry name" value="FHA"/>
    <property type="match status" value="1"/>
</dbReference>
<dbReference type="SMART" id="SM00240">
    <property type="entry name" value="FHA"/>
    <property type="match status" value="1"/>
</dbReference>
<dbReference type="Pfam" id="PF15477">
    <property type="entry name" value="SMAP"/>
    <property type="match status" value="1"/>
</dbReference>
<name>A0A8S1K2J5_PARPR</name>
<evidence type="ECO:0000313" key="3">
    <source>
        <dbReference type="EMBL" id="CAD8049087.1"/>
    </source>
</evidence>
<accession>A0A8S1K2J5</accession>
<dbReference type="PANTHER" id="PTHR23308">
    <property type="entry name" value="NUCLEAR INHIBITOR OF PROTEIN PHOSPHATASE-1"/>
    <property type="match status" value="1"/>
</dbReference>
<dbReference type="Proteomes" id="UP000688137">
    <property type="component" value="Unassembled WGS sequence"/>
</dbReference>
<feature type="region of interest" description="Disordered" evidence="1">
    <location>
        <begin position="107"/>
        <end position="174"/>
    </location>
</feature>
<gene>
    <name evidence="3" type="ORF">PPRIM_AZ9-3.1.T0130222</name>
</gene>
<dbReference type="Pfam" id="PF00498">
    <property type="entry name" value="FHA"/>
    <property type="match status" value="1"/>
</dbReference>
<dbReference type="FunFam" id="2.60.200.20:FF:000180">
    <property type="entry name" value="Uncharacterized protein"/>
    <property type="match status" value="1"/>
</dbReference>